<evidence type="ECO:0000256" key="1">
    <source>
        <dbReference type="SAM" id="Phobius"/>
    </source>
</evidence>
<protein>
    <submittedName>
        <fullName evidence="2">Uncharacterized protein</fullName>
    </submittedName>
</protein>
<keyword evidence="5" id="KW-1185">Reference proteome</keyword>
<dbReference type="EMBL" id="JBHSWD010000004">
    <property type="protein sequence ID" value="MFC6593095.1"/>
    <property type="molecule type" value="Genomic_DNA"/>
</dbReference>
<accession>A0ABW1YHM8</accession>
<evidence type="ECO:0000313" key="2">
    <source>
        <dbReference type="EMBL" id="MFC6593095.1"/>
    </source>
</evidence>
<reference evidence="5" key="2">
    <citation type="journal article" date="2019" name="Int. J. Syst. Evol. Microbiol.">
        <title>The Global Catalogue of Microorganisms (GCM) 10K type strain sequencing project: providing services to taxonomists for standard genome sequencing and annotation.</title>
        <authorList>
            <consortium name="The Broad Institute Genomics Platform"/>
            <consortium name="The Broad Institute Genome Sequencing Center for Infectious Disease"/>
            <person name="Wu L."/>
            <person name="Ma J."/>
        </authorList>
    </citation>
    <scope>NUCLEOTIDE SEQUENCE [LARGE SCALE GENOMIC DNA]</scope>
    <source>
        <strain evidence="5">CGMCC 1.15772</strain>
    </source>
</reference>
<dbReference type="EMBL" id="JBHSWD010000005">
    <property type="protein sequence ID" value="MFC6593115.1"/>
    <property type="molecule type" value="Genomic_DNA"/>
</dbReference>
<reference evidence="2" key="1">
    <citation type="journal article" date="2014" name="Int. J. Syst. Evol. Microbiol.">
        <title>Complete genome of a new Firmicutes species belonging to the dominant human colonic microbiota ('Ruminococcus bicirculans') reveals two chromosomes and a selective capacity to utilize plant glucans.</title>
        <authorList>
            <consortium name="NISC Comparative Sequencing Program"/>
            <person name="Wegmann U."/>
            <person name="Louis P."/>
            <person name="Goesmann A."/>
            <person name="Henrissat B."/>
            <person name="Duncan S.H."/>
            <person name="Flint H.J."/>
        </authorList>
    </citation>
    <scope>NUCLEOTIDE SEQUENCE</scope>
    <source>
        <strain evidence="2">NBRC 112440</strain>
    </source>
</reference>
<keyword evidence="1" id="KW-0472">Membrane</keyword>
<organism evidence="2 5">
    <name type="scientific">Deinococcus lacus</name>
    <dbReference type="NCBI Taxonomy" id="392561"/>
    <lineage>
        <taxon>Bacteria</taxon>
        <taxon>Thermotogati</taxon>
        <taxon>Deinococcota</taxon>
        <taxon>Deinococci</taxon>
        <taxon>Deinococcales</taxon>
        <taxon>Deinococcaceae</taxon>
        <taxon>Deinococcus</taxon>
    </lineage>
</organism>
<sequence>MTDWSAAAPAMQAAAVPLIGMLVAALVVMAAAFWVRVLTGNHQDDD</sequence>
<feature type="transmembrane region" description="Helical" evidence="1">
    <location>
        <begin position="12"/>
        <end position="35"/>
    </location>
</feature>
<gene>
    <name evidence="2" type="ORF">ACFP81_14475</name>
    <name evidence="3" type="ORF">ACFP81_14530</name>
    <name evidence="4" type="ORF">ACFP81_14575</name>
</gene>
<keyword evidence="1" id="KW-0812">Transmembrane</keyword>
<evidence type="ECO:0000313" key="5">
    <source>
        <dbReference type="Proteomes" id="UP001596297"/>
    </source>
</evidence>
<evidence type="ECO:0000313" key="3">
    <source>
        <dbReference type="EMBL" id="MFC6593106.1"/>
    </source>
</evidence>
<dbReference type="RefSeq" id="WP_380084188.1">
    <property type="nucleotide sequence ID" value="NZ_JBHSWD010000004.1"/>
</dbReference>
<keyword evidence="1" id="KW-1133">Transmembrane helix</keyword>
<name>A0ABW1YHM8_9DEIO</name>
<dbReference type="Proteomes" id="UP001596297">
    <property type="component" value="Unassembled WGS sequence"/>
</dbReference>
<evidence type="ECO:0000313" key="4">
    <source>
        <dbReference type="EMBL" id="MFC6593115.1"/>
    </source>
</evidence>
<proteinExistence type="predicted"/>
<comment type="caution">
    <text evidence="2">The sequence shown here is derived from an EMBL/GenBank/DDBJ whole genome shotgun (WGS) entry which is preliminary data.</text>
</comment>
<reference evidence="2" key="3">
    <citation type="submission" date="2024-09" db="EMBL/GenBank/DDBJ databases">
        <authorList>
            <person name="Sun Q."/>
            <person name="Mori K."/>
        </authorList>
    </citation>
    <scope>NUCLEOTIDE SEQUENCE</scope>
    <source>
        <strain evidence="2">NBRC 112440</strain>
    </source>
</reference>
<dbReference type="EMBL" id="JBHSWD010000004">
    <property type="protein sequence ID" value="MFC6593106.1"/>
    <property type="molecule type" value="Genomic_DNA"/>
</dbReference>